<feature type="compositionally biased region" description="Basic and acidic residues" evidence="6">
    <location>
        <begin position="470"/>
        <end position="492"/>
    </location>
</feature>
<evidence type="ECO:0000259" key="7">
    <source>
        <dbReference type="PROSITE" id="PS50106"/>
    </source>
</evidence>
<feature type="region of interest" description="Disordered" evidence="6">
    <location>
        <begin position="469"/>
        <end position="492"/>
    </location>
</feature>
<sequence>MKLNQTKIILILIGALLIGVLGGYGGVKLAQNQGDNSAIEMSDSDNGTLSNSGEESGGELSGDLDKVSQIFELIQSNYIEDVDDNELVEGAIEGMLSTLDDPHTSYLDSEMMEQFNEQIESSFEGIGAEVSEVDGYITIMSPMKESPAEKAGLRPNDQVLSVDGESLEGLNVNEAVAKIRGEKGTDVVLEIQRSGTSDPFEVTIERDTIPVETVYSEVDSEGGNDTGVIQITNFSEHTGEEFEEQLTELENQGIDGLVIDVRGNPGGLLDVAEEILQQFVPSDMPYLQIEDADGNAEEYVSDLDEQKDYPISVLIDEGSASASEIIAVAMKELDYDIVGETSFGKGSVQQAIPLGDDSSVKMTTFRWLSPNGNSIDGEGVEPTIEQRQDDYYYATPIQVTDDEPLTVDHTSEAIANMQEMLSGLEYDTGRTDGYFSEETESAVEAFQEDNDLEVTGEVDEETGGLIETQVVEKIREGEDDRQLERSLEELYQ</sequence>
<dbReference type="InterPro" id="IPR055210">
    <property type="entry name" value="CtpA/B_N"/>
</dbReference>
<dbReference type="Gene3D" id="1.10.101.10">
    <property type="entry name" value="PGBD-like superfamily/PGBD"/>
    <property type="match status" value="1"/>
</dbReference>
<feature type="region of interest" description="Disordered" evidence="6">
    <location>
        <begin position="38"/>
        <end position="61"/>
    </location>
</feature>
<accession>A0ABW3NJI9</accession>
<reference evidence="9" key="1">
    <citation type="journal article" date="2019" name="Int. J. Syst. Evol. Microbiol.">
        <title>The Global Catalogue of Microorganisms (GCM) 10K type strain sequencing project: providing services to taxonomists for standard genome sequencing and annotation.</title>
        <authorList>
            <consortium name="The Broad Institute Genomics Platform"/>
            <consortium name="The Broad Institute Genome Sequencing Center for Infectious Disease"/>
            <person name="Wu L."/>
            <person name="Ma J."/>
        </authorList>
    </citation>
    <scope>NUCLEOTIDE SEQUENCE [LARGE SCALE GENOMIC DNA]</scope>
    <source>
        <strain evidence="9">CCUG 56608</strain>
    </source>
</reference>
<dbReference type="InterPro" id="IPR029045">
    <property type="entry name" value="ClpP/crotonase-like_dom_sf"/>
</dbReference>
<dbReference type="SMART" id="SM00245">
    <property type="entry name" value="TSPc"/>
    <property type="match status" value="1"/>
</dbReference>
<dbReference type="Pfam" id="PF03572">
    <property type="entry name" value="Peptidase_S41"/>
    <property type="match status" value="1"/>
</dbReference>
<dbReference type="SUPFAM" id="SSF50156">
    <property type="entry name" value="PDZ domain-like"/>
    <property type="match status" value="1"/>
</dbReference>
<dbReference type="InterPro" id="IPR041489">
    <property type="entry name" value="PDZ_6"/>
</dbReference>
<keyword evidence="4 5" id="KW-0720">Serine protease</keyword>
<dbReference type="InterPro" id="IPR036366">
    <property type="entry name" value="PGBDSf"/>
</dbReference>
<dbReference type="CDD" id="cd06782">
    <property type="entry name" value="cpPDZ_CPP-like"/>
    <property type="match status" value="1"/>
</dbReference>
<evidence type="ECO:0000256" key="1">
    <source>
        <dbReference type="ARBA" id="ARBA00009179"/>
    </source>
</evidence>
<evidence type="ECO:0000256" key="5">
    <source>
        <dbReference type="RuleBase" id="RU004404"/>
    </source>
</evidence>
<dbReference type="Pfam" id="PF01471">
    <property type="entry name" value="PG_binding_1"/>
    <property type="match status" value="1"/>
</dbReference>
<feature type="domain" description="PDZ" evidence="7">
    <location>
        <begin position="116"/>
        <end position="180"/>
    </location>
</feature>
<gene>
    <name evidence="8" type="ORF">ACFQ19_16860</name>
</gene>
<dbReference type="PROSITE" id="PS50106">
    <property type="entry name" value="PDZ"/>
    <property type="match status" value="1"/>
</dbReference>
<dbReference type="SMART" id="SM00228">
    <property type="entry name" value="PDZ"/>
    <property type="match status" value="1"/>
</dbReference>
<proteinExistence type="inferred from homology"/>
<evidence type="ECO:0000313" key="9">
    <source>
        <dbReference type="Proteomes" id="UP001597041"/>
    </source>
</evidence>
<dbReference type="InterPro" id="IPR002477">
    <property type="entry name" value="Peptidoglycan-bd-like"/>
</dbReference>
<dbReference type="RefSeq" id="WP_379593827.1">
    <property type="nucleotide sequence ID" value="NZ_JBHTKK010000026.1"/>
</dbReference>
<evidence type="ECO:0000313" key="8">
    <source>
        <dbReference type="EMBL" id="MFD1067681.1"/>
    </source>
</evidence>
<dbReference type="Pfam" id="PF17820">
    <property type="entry name" value="PDZ_6"/>
    <property type="match status" value="1"/>
</dbReference>
<protein>
    <submittedName>
        <fullName evidence="8">S41 family peptidase</fullName>
    </submittedName>
</protein>
<dbReference type="PANTHER" id="PTHR32060">
    <property type="entry name" value="TAIL-SPECIFIC PROTEASE"/>
    <property type="match status" value="1"/>
</dbReference>
<keyword evidence="3 5" id="KW-0378">Hydrolase</keyword>
<dbReference type="Pfam" id="PF22694">
    <property type="entry name" value="CtpB_N-like"/>
    <property type="match status" value="1"/>
</dbReference>
<dbReference type="Gene3D" id="2.30.42.10">
    <property type="match status" value="1"/>
</dbReference>
<evidence type="ECO:0000256" key="3">
    <source>
        <dbReference type="ARBA" id="ARBA00022801"/>
    </source>
</evidence>
<dbReference type="InterPro" id="IPR005151">
    <property type="entry name" value="Tail-specific_protease"/>
</dbReference>
<dbReference type="InterPro" id="IPR004447">
    <property type="entry name" value="Peptidase_S41A"/>
</dbReference>
<dbReference type="InterPro" id="IPR036034">
    <property type="entry name" value="PDZ_sf"/>
</dbReference>
<dbReference type="SUPFAM" id="SSF52096">
    <property type="entry name" value="ClpP/crotonase"/>
    <property type="match status" value="1"/>
</dbReference>
<dbReference type="PANTHER" id="PTHR32060:SF29">
    <property type="entry name" value="CARBOXY-TERMINAL PROCESSING PROTEASE CTPB"/>
    <property type="match status" value="1"/>
</dbReference>
<dbReference type="Proteomes" id="UP001597041">
    <property type="component" value="Unassembled WGS sequence"/>
</dbReference>
<dbReference type="CDD" id="cd07560">
    <property type="entry name" value="Peptidase_S41_CPP"/>
    <property type="match status" value="1"/>
</dbReference>
<dbReference type="SUPFAM" id="SSF47090">
    <property type="entry name" value="PGBD-like"/>
    <property type="match status" value="1"/>
</dbReference>
<comment type="caution">
    <text evidence="8">The sequence shown here is derived from an EMBL/GenBank/DDBJ whole genome shotgun (WGS) entry which is preliminary data.</text>
</comment>
<dbReference type="NCBIfam" id="TIGR00225">
    <property type="entry name" value="prc"/>
    <property type="match status" value="1"/>
</dbReference>
<dbReference type="InterPro" id="IPR036365">
    <property type="entry name" value="PGBD-like_sf"/>
</dbReference>
<evidence type="ECO:0000256" key="2">
    <source>
        <dbReference type="ARBA" id="ARBA00022670"/>
    </source>
</evidence>
<evidence type="ECO:0000256" key="4">
    <source>
        <dbReference type="ARBA" id="ARBA00022825"/>
    </source>
</evidence>
<organism evidence="8 9">
    <name type="scientific">Oceanobacillus locisalsi</name>
    <dbReference type="NCBI Taxonomy" id="546107"/>
    <lineage>
        <taxon>Bacteria</taxon>
        <taxon>Bacillati</taxon>
        <taxon>Bacillota</taxon>
        <taxon>Bacilli</taxon>
        <taxon>Bacillales</taxon>
        <taxon>Bacillaceae</taxon>
        <taxon>Oceanobacillus</taxon>
    </lineage>
</organism>
<name>A0ABW3NJI9_9BACI</name>
<dbReference type="EMBL" id="JBHTKK010000026">
    <property type="protein sequence ID" value="MFD1067681.1"/>
    <property type="molecule type" value="Genomic_DNA"/>
</dbReference>
<evidence type="ECO:0000256" key="6">
    <source>
        <dbReference type="SAM" id="MobiDB-lite"/>
    </source>
</evidence>
<keyword evidence="2 5" id="KW-0645">Protease</keyword>
<keyword evidence="9" id="KW-1185">Reference proteome</keyword>
<dbReference type="Gene3D" id="3.30.750.44">
    <property type="match status" value="1"/>
</dbReference>
<dbReference type="InterPro" id="IPR001478">
    <property type="entry name" value="PDZ"/>
</dbReference>
<dbReference type="Gene3D" id="3.90.226.10">
    <property type="entry name" value="2-enoyl-CoA Hydratase, Chain A, domain 1"/>
    <property type="match status" value="1"/>
</dbReference>
<comment type="similarity">
    <text evidence="1 5">Belongs to the peptidase S41A family.</text>
</comment>